<proteinExistence type="predicted"/>
<name>A0ABV8X5Q6_9LACT</name>
<dbReference type="Proteomes" id="UP001595817">
    <property type="component" value="Unassembled WGS sequence"/>
</dbReference>
<dbReference type="EMBL" id="JBHSEC010000013">
    <property type="protein sequence ID" value="MFC4410290.1"/>
    <property type="molecule type" value="Genomic_DNA"/>
</dbReference>
<organism evidence="1 2">
    <name type="scientific">Chungangia koreensis</name>
    <dbReference type="NCBI Taxonomy" id="752657"/>
    <lineage>
        <taxon>Bacteria</taxon>
        <taxon>Bacillati</taxon>
        <taxon>Bacillota</taxon>
        <taxon>Bacilli</taxon>
        <taxon>Lactobacillales</taxon>
        <taxon>Chungangia</taxon>
    </lineage>
</organism>
<keyword evidence="2" id="KW-1185">Reference proteome</keyword>
<protein>
    <submittedName>
        <fullName evidence="1">Uncharacterized protein</fullName>
    </submittedName>
</protein>
<sequence>MEEMELVKILKSELKQLQVDHWKCNNEKIQETIQEDMLLLLDAIVKLKNGIVA</sequence>
<reference evidence="2" key="1">
    <citation type="journal article" date="2019" name="Int. J. Syst. Evol. Microbiol.">
        <title>The Global Catalogue of Microorganisms (GCM) 10K type strain sequencing project: providing services to taxonomists for standard genome sequencing and annotation.</title>
        <authorList>
            <consortium name="The Broad Institute Genomics Platform"/>
            <consortium name="The Broad Institute Genome Sequencing Center for Infectious Disease"/>
            <person name="Wu L."/>
            <person name="Ma J."/>
        </authorList>
    </citation>
    <scope>NUCLEOTIDE SEQUENCE [LARGE SCALE GENOMIC DNA]</scope>
    <source>
        <strain evidence="2">CCUG 59778</strain>
    </source>
</reference>
<evidence type="ECO:0000313" key="1">
    <source>
        <dbReference type="EMBL" id="MFC4410290.1"/>
    </source>
</evidence>
<gene>
    <name evidence="1" type="ORF">ACFOZY_07550</name>
</gene>
<accession>A0ABV8X5Q6</accession>
<evidence type="ECO:0000313" key="2">
    <source>
        <dbReference type="Proteomes" id="UP001595817"/>
    </source>
</evidence>
<comment type="caution">
    <text evidence="1">The sequence shown here is derived from an EMBL/GenBank/DDBJ whole genome shotgun (WGS) entry which is preliminary data.</text>
</comment>